<dbReference type="InterPro" id="IPR013154">
    <property type="entry name" value="ADH-like_N"/>
</dbReference>
<dbReference type="Pfam" id="PF08240">
    <property type="entry name" value="ADH_N"/>
    <property type="match status" value="1"/>
</dbReference>
<protein>
    <submittedName>
        <fullName evidence="8">Aryl-alcohol dehydrogenase</fullName>
        <ecNumber evidence="8">1.1.1.90</ecNumber>
    </submittedName>
</protein>
<dbReference type="GO" id="GO:0008270">
    <property type="term" value="F:zinc ion binding"/>
    <property type="evidence" value="ECO:0007669"/>
    <property type="project" value="InterPro"/>
</dbReference>
<dbReference type="Pfam" id="PF00107">
    <property type="entry name" value="ADH_zinc_N"/>
    <property type="match status" value="1"/>
</dbReference>
<keyword evidence="3 6" id="KW-0479">Metal-binding</keyword>
<dbReference type="Proteomes" id="UP000319576">
    <property type="component" value="Chromosome"/>
</dbReference>
<evidence type="ECO:0000313" key="8">
    <source>
        <dbReference type="EMBL" id="QDU19886.1"/>
    </source>
</evidence>
<dbReference type="PANTHER" id="PTHR43350">
    <property type="entry name" value="NAD-DEPENDENT ALCOHOL DEHYDROGENASE"/>
    <property type="match status" value="1"/>
</dbReference>
<organism evidence="8 9">
    <name type="scientific">Urbifossiella limnaea</name>
    <dbReference type="NCBI Taxonomy" id="2528023"/>
    <lineage>
        <taxon>Bacteria</taxon>
        <taxon>Pseudomonadati</taxon>
        <taxon>Planctomycetota</taxon>
        <taxon>Planctomycetia</taxon>
        <taxon>Gemmatales</taxon>
        <taxon>Gemmataceae</taxon>
        <taxon>Urbifossiella</taxon>
    </lineage>
</organism>
<comment type="cofactor">
    <cofactor evidence="1 6">
        <name>Zn(2+)</name>
        <dbReference type="ChEBI" id="CHEBI:29105"/>
    </cofactor>
</comment>
<dbReference type="FunFam" id="3.40.50.720:FF:000003">
    <property type="entry name" value="S-(hydroxymethyl)glutathione dehydrogenase"/>
    <property type="match status" value="1"/>
</dbReference>
<dbReference type="InterPro" id="IPR002328">
    <property type="entry name" value="ADH_Zn_CS"/>
</dbReference>
<gene>
    <name evidence="8" type="primary">xylB_1</name>
    <name evidence="8" type="ORF">ETAA1_18250</name>
</gene>
<evidence type="ECO:0000256" key="6">
    <source>
        <dbReference type="RuleBase" id="RU361277"/>
    </source>
</evidence>
<dbReference type="SUPFAM" id="SSF51735">
    <property type="entry name" value="NAD(P)-binding Rossmann-fold domains"/>
    <property type="match status" value="1"/>
</dbReference>
<evidence type="ECO:0000256" key="2">
    <source>
        <dbReference type="ARBA" id="ARBA00008072"/>
    </source>
</evidence>
<evidence type="ECO:0000313" key="9">
    <source>
        <dbReference type="Proteomes" id="UP000319576"/>
    </source>
</evidence>
<comment type="similarity">
    <text evidence="2 6">Belongs to the zinc-containing alcohol dehydrogenase family.</text>
</comment>
<dbReference type="SUPFAM" id="SSF50129">
    <property type="entry name" value="GroES-like"/>
    <property type="match status" value="1"/>
</dbReference>
<dbReference type="Gene3D" id="3.40.50.720">
    <property type="entry name" value="NAD(P)-binding Rossmann-like Domain"/>
    <property type="match status" value="1"/>
</dbReference>
<keyword evidence="9" id="KW-1185">Reference proteome</keyword>
<sequence length="353" mass="36357">MKTTAAVLVELARPLELADLDVPALKPGQVLVEVAYSGVCHTQVGEARGHRGEDKFLPHCLGHEGSGIVRECGAGVTKVKPGDRAILSWIKGSGLDVPGCVYDWAGRKVNAGGITTFATYSVISENRLTVVPEGMSLRLAALVGCAVPTGAGVVFNTAQPRPGQSVVVFGAGGIGCCAVAAATLSGCTPVIAVDVNPDKLTLAKRLGASHTINGKTSDAVAEILKLCKGGVDFAIEATGVPAVMRQAMACVRSQGGTAVVVGNARFGSTLDLDPRELNQGKRLFGTWGGDNVPDRDYPRYCKLLAAGRLDLEPLMTGGYGLADVNRALDDLEHGAAHRPILEIGAAASAAKAA</sequence>
<dbReference type="RefSeq" id="WP_145236535.1">
    <property type="nucleotide sequence ID" value="NZ_CP036273.1"/>
</dbReference>
<dbReference type="EMBL" id="CP036273">
    <property type="protein sequence ID" value="QDU19886.1"/>
    <property type="molecule type" value="Genomic_DNA"/>
</dbReference>
<dbReference type="InterPro" id="IPR020843">
    <property type="entry name" value="ER"/>
</dbReference>
<dbReference type="SMART" id="SM00829">
    <property type="entry name" value="PKS_ER"/>
    <property type="match status" value="1"/>
</dbReference>
<dbReference type="Gene3D" id="3.90.180.10">
    <property type="entry name" value="Medium-chain alcohol dehydrogenases, catalytic domain"/>
    <property type="match status" value="1"/>
</dbReference>
<reference evidence="8 9" key="1">
    <citation type="submission" date="2019-02" db="EMBL/GenBank/DDBJ databases">
        <title>Deep-cultivation of Planctomycetes and their phenomic and genomic characterization uncovers novel biology.</title>
        <authorList>
            <person name="Wiegand S."/>
            <person name="Jogler M."/>
            <person name="Boedeker C."/>
            <person name="Pinto D."/>
            <person name="Vollmers J."/>
            <person name="Rivas-Marin E."/>
            <person name="Kohn T."/>
            <person name="Peeters S.H."/>
            <person name="Heuer A."/>
            <person name="Rast P."/>
            <person name="Oberbeckmann S."/>
            <person name="Bunk B."/>
            <person name="Jeske O."/>
            <person name="Meyerdierks A."/>
            <person name="Storesund J.E."/>
            <person name="Kallscheuer N."/>
            <person name="Luecker S."/>
            <person name="Lage O.M."/>
            <person name="Pohl T."/>
            <person name="Merkel B.J."/>
            <person name="Hornburger P."/>
            <person name="Mueller R.-W."/>
            <person name="Bruemmer F."/>
            <person name="Labrenz M."/>
            <person name="Spormann A.M."/>
            <person name="Op den Camp H."/>
            <person name="Overmann J."/>
            <person name="Amann R."/>
            <person name="Jetten M.S.M."/>
            <person name="Mascher T."/>
            <person name="Medema M.H."/>
            <person name="Devos D.P."/>
            <person name="Kaster A.-K."/>
            <person name="Ovreas L."/>
            <person name="Rohde M."/>
            <person name="Galperin M.Y."/>
            <person name="Jogler C."/>
        </authorList>
    </citation>
    <scope>NUCLEOTIDE SEQUENCE [LARGE SCALE GENOMIC DNA]</scope>
    <source>
        <strain evidence="8 9">ETA_A1</strain>
    </source>
</reference>
<dbReference type="InterPro" id="IPR013149">
    <property type="entry name" value="ADH-like_C"/>
</dbReference>
<keyword evidence="5 8" id="KW-0560">Oxidoreductase</keyword>
<proteinExistence type="inferred from homology"/>
<dbReference type="EC" id="1.1.1.90" evidence="8"/>
<dbReference type="OrthoDB" id="239596at2"/>
<evidence type="ECO:0000256" key="1">
    <source>
        <dbReference type="ARBA" id="ARBA00001947"/>
    </source>
</evidence>
<evidence type="ECO:0000259" key="7">
    <source>
        <dbReference type="SMART" id="SM00829"/>
    </source>
</evidence>
<evidence type="ECO:0000256" key="3">
    <source>
        <dbReference type="ARBA" id="ARBA00022723"/>
    </source>
</evidence>
<accession>A0A517XQV2</accession>
<dbReference type="InterPro" id="IPR036291">
    <property type="entry name" value="NAD(P)-bd_dom_sf"/>
</dbReference>
<evidence type="ECO:0000256" key="4">
    <source>
        <dbReference type="ARBA" id="ARBA00022833"/>
    </source>
</evidence>
<name>A0A517XQV2_9BACT</name>
<feature type="domain" description="Enoyl reductase (ER)" evidence="7">
    <location>
        <begin position="10"/>
        <end position="336"/>
    </location>
</feature>
<dbReference type="PANTHER" id="PTHR43350:SF2">
    <property type="entry name" value="GROES-LIKE ZINC-BINDING ALCOHOL DEHYDROGENASE FAMILY PROTEIN"/>
    <property type="match status" value="1"/>
</dbReference>
<dbReference type="PROSITE" id="PS00059">
    <property type="entry name" value="ADH_ZINC"/>
    <property type="match status" value="1"/>
</dbReference>
<dbReference type="AlphaFoldDB" id="A0A517XQV2"/>
<evidence type="ECO:0000256" key="5">
    <source>
        <dbReference type="ARBA" id="ARBA00023002"/>
    </source>
</evidence>
<keyword evidence="4 6" id="KW-0862">Zinc</keyword>
<dbReference type="InterPro" id="IPR011032">
    <property type="entry name" value="GroES-like_sf"/>
</dbReference>
<dbReference type="GO" id="GO:0018456">
    <property type="term" value="F:aryl-alcohol dehydrogenase (NAD+) activity"/>
    <property type="evidence" value="ECO:0007669"/>
    <property type="project" value="UniProtKB-EC"/>
</dbReference>
<dbReference type="KEGG" id="uli:ETAA1_18250"/>